<evidence type="ECO:0000259" key="5">
    <source>
        <dbReference type="PROSITE" id="PS51387"/>
    </source>
</evidence>
<dbReference type="Pfam" id="PF02913">
    <property type="entry name" value="FAD-oxidase_C"/>
    <property type="match status" value="1"/>
</dbReference>
<feature type="domain" description="FAD-binding PCMH-type" evidence="5">
    <location>
        <begin position="1"/>
        <end position="171"/>
    </location>
</feature>
<dbReference type="AlphaFoldDB" id="A0A5P9NLK0"/>
<organism evidence="6 7">
    <name type="scientific">Halioglobus maricola</name>
    <dbReference type="NCBI Taxonomy" id="2601894"/>
    <lineage>
        <taxon>Bacteria</taxon>
        <taxon>Pseudomonadati</taxon>
        <taxon>Pseudomonadota</taxon>
        <taxon>Gammaproteobacteria</taxon>
        <taxon>Cellvibrionales</taxon>
        <taxon>Halieaceae</taxon>
        <taxon>Halioglobus</taxon>
    </lineage>
</organism>
<dbReference type="OrthoDB" id="9811557at2"/>
<keyword evidence="2" id="KW-0285">Flavoprotein</keyword>
<gene>
    <name evidence="6" type="primary">glcE</name>
    <name evidence="6" type="ORF">EY643_12330</name>
</gene>
<evidence type="ECO:0000256" key="4">
    <source>
        <dbReference type="ARBA" id="ARBA00023002"/>
    </source>
</evidence>
<proteinExistence type="predicted"/>
<protein>
    <submittedName>
        <fullName evidence="6">Glycolate oxidase subunit GlcE</fullName>
        <ecNumber evidence="6">1.1.99.14</ecNumber>
    </submittedName>
</protein>
<keyword evidence="7" id="KW-1185">Reference proteome</keyword>
<dbReference type="InterPro" id="IPR016164">
    <property type="entry name" value="FAD-linked_Oxase-like_C"/>
</dbReference>
<dbReference type="Gene3D" id="1.10.45.10">
    <property type="entry name" value="Vanillyl-alcohol Oxidase, Chain A, domain 4"/>
    <property type="match status" value="1"/>
</dbReference>
<evidence type="ECO:0000256" key="1">
    <source>
        <dbReference type="ARBA" id="ARBA00001974"/>
    </source>
</evidence>
<keyword evidence="4 6" id="KW-0560">Oxidoreductase</keyword>
<reference evidence="6 7" key="1">
    <citation type="submission" date="2019-02" db="EMBL/GenBank/DDBJ databases">
        <authorList>
            <person name="Li S.-H."/>
        </authorList>
    </citation>
    <scope>NUCLEOTIDE SEQUENCE [LARGE SCALE GENOMIC DNA]</scope>
    <source>
        <strain evidence="6 7">IMCC14385</strain>
    </source>
</reference>
<dbReference type="NCBIfam" id="NF008439">
    <property type="entry name" value="PRK11282.1"/>
    <property type="match status" value="1"/>
</dbReference>
<accession>A0A5P9NLK0</accession>
<dbReference type="RefSeq" id="WP_153239527.1">
    <property type="nucleotide sequence ID" value="NZ_CP036422.1"/>
</dbReference>
<dbReference type="InterPro" id="IPR004113">
    <property type="entry name" value="FAD-bd_oxidored_4_C"/>
</dbReference>
<dbReference type="EMBL" id="CP036422">
    <property type="protein sequence ID" value="QFU76385.1"/>
    <property type="molecule type" value="Genomic_DNA"/>
</dbReference>
<dbReference type="SUPFAM" id="SSF56176">
    <property type="entry name" value="FAD-binding/transporter-associated domain-like"/>
    <property type="match status" value="1"/>
</dbReference>
<dbReference type="Gene3D" id="3.30.465.10">
    <property type="match status" value="1"/>
</dbReference>
<dbReference type="EC" id="1.1.99.14" evidence="6"/>
<dbReference type="InterPro" id="IPR006094">
    <property type="entry name" value="Oxid_FAD_bind_N"/>
</dbReference>
<dbReference type="SUPFAM" id="SSF55103">
    <property type="entry name" value="FAD-linked oxidases, C-terminal domain"/>
    <property type="match status" value="1"/>
</dbReference>
<dbReference type="InterPro" id="IPR016169">
    <property type="entry name" value="FAD-bd_PCMH_sub2"/>
</dbReference>
<dbReference type="GO" id="GO:0071949">
    <property type="term" value="F:FAD binding"/>
    <property type="evidence" value="ECO:0007669"/>
    <property type="project" value="InterPro"/>
</dbReference>
<dbReference type="KEGG" id="halc:EY643_12330"/>
<dbReference type="Pfam" id="PF01565">
    <property type="entry name" value="FAD_binding_4"/>
    <property type="match status" value="1"/>
</dbReference>
<sequence length="344" mass="36386">MADLTQNLLDAVSEAHERSNPIYLRAGGTKANSVGRDCNAHVLDISGHSGVIDYEPGELVLRARAGTTLAELTELLAGEGQMLPFEPPAFGGKATLGGTLACNLSGPGRPWFGSVRDATMGLGLINGRAEHLALGGKVMKNVAGYDASRLQAGALGCLGLITDMAVKVLPLPEASVTLRYEVDAQQALATMCERAAAPRPLTGACWLDGQLYLRLAGASSAVQATAAQWGGEQLDNAGAFWADLRDMALPFFSASSPLWRLSTSATEALTPDVGLIDWAGQQRWAHSQAAPQVQAGHAVMFAGGDRSAEVRGELDPVQQRLQHKLKQAFDPGNIFNPGRLYSWM</sequence>
<dbReference type="InterPro" id="IPR016171">
    <property type="entry name" value="Vanillyl_alc_oxidase_C-sub2"/>
</dbReference>
<dbReference type="PROSITE" id="PS51387">
    <property type="entry name" value="FAD_PCMH"/>
    <property type="match status" value="1"/>
</dbReference>
<evidence type="ECO:0000256" key="3">
    <source>
        <dbReference type="ARBA" id="ARBA00022827"/>
    </source>
</evidence>
<name>A0A5P9NLK0_9GAMM</name>
<dbReference type="Proteomes" id="UP000326287">
    <property type="component" value="Chromosome"/>
</dbReference>
<comment type="cofactor">
    <cofactor evidence="1">
        <name>FAD</name>
        <dbReference type="ChEBI" id="CHEBI:57692"/>
    </cofactor>
</comment>
<evidence type="ECO:0000313" key="6">
    <source>
        <dbReference type="EMBL" id="QFU76385.1"/>
    </source>
</evidence>
<dbReference type="GO" id="GO:0019154">
    <property type="term" value="F:glycolate dehydrogenase activity"/>
    <property type="evidence" value="ECO:0007669"/>
    <property type="project" value="UniProtKB-EC"/>
</dbReference>
<dbReference type="InterPro" id="IPR036318">
    <property type="entry name" value="FAD-bd_PCMH-like_sf"/>
</dbReference>
<evidence type="ECO:0000313" key="7">
    <source>
        <dbReference type="Proteomes" id="UP000326287"/>
    </source>
</evidence>
<dbReference type="PANTHER" id="PTHR11748:SF103">
    <property type="entry name" value="GLYCOLATE OXIDASE SUBUNIT GLCE"/>
    <property type="match status" value="1"/>
</dbReference>
<dbReference type="PANTHER" id="PTHR11748">
    <property type="entry name" value="D-LACTATE DEHYDROGENASE"/>
    <property type="match status" value="1"/>
</dbReference>
<evidence type="ECO:0000256" key="2">
    <source>
        <dbReference type="ARBA" id="ARBA00022630"/>
    </source>
</evidence>
<dbReference type="InterPro" id="IPR016166">
    <property type="entry name" value="FAD-bd_PCMH"/>
</dbReference>
<keyword evidence="3" id="KW-0274">FAD</keyword>